<proteinExistence type="predicted"/>
<feature type="transmembrane region" description="Helical" evidence="1">
    <location>
        <begin position="102"/>
        <end position="120"/>
    </location>
</feature>
<name>A0ABU1ANB3_9BACT</name>
<accession>A0ABU1ANB3</accession>
<evidence type="ECO:0000313" key="3">
    <source>
        <dbReference type="Proteomes" id="UP001243717"/>
    </source>
</evidence>
<organism evidence="2 3">
    <name type="scientific">Thalassobacterium sedimentorum</name>
    <dbReference type="NCBI Taxonomy" id="3041258"/>
    <lineage>
        <taxon>Bacteria</taxon>
        <taxon>Pseudomonadati</taxon>
        <taxon>Verrucomicrobiota</taxon>
        <taxon>Opitutia</taxon>
        <taxon>Puniceicoccales</taxon>
        <taxon>Coraliomargaritaceae</taxon>
        <taxon>Thalassobacterium</taxon>
    </lineage>
</organism>
<feature type="transmembrane region" description="Helical" evidence="1">
    <location>
        <begin position="132"/>
        <end position="156"/>
    </location>
</feature>
<dbReference type="Pfam" id="PF13593">
    <property type="entry name" value="SBF_like"/>
    <property type="match status" value="1"/>
</dbReference>
<dbReference type="EMBL" id="JARXIC010000060">
    <property type="protein sequence ID" value="MDQ8196291.1"/>
    <property type="molecule type" value="Genomic_DNA"/>
</dbReference>
<feature type="transmembrane region" description="Helical" evidence="1">
    <location>
        <begin position="233"/>
        <end position="255"/>
    </location>
</feature>
<protein>
    <submittedName>
        <fullName evidence="2">Bile acid:sodium symporter</fullName>
    </submittedName>
</protein>
<feature type="transmembrane region" description="Helical" evidence="1">
    <location>
        <begin position="76"/>
        <end position="96"/>
    </location>
</feature>
<dbReference type="InterPro" id="IPR038770">
    <property type="entry name" value="Na+/solute_symporter_sf"/>
</dbReference>
<dbReference type="Gene3D" id="1.20.1530.20">
    <property type="match status" value="1"/>
</dbReference>
<keyword evidence="1" id="KW-0472">Membrane</keyword>
<keyword evidence="1" id="KW-0812">Transmembrane</keyword>
<comment type="caution">
    <text evidence="2">The sequence shown here is derived from an EMBL/GenBank/DDBJ whole genome shotgun (WGS) entry which is preliminary data.</text>
</comment>
<feature type="transmembrane region" description="Helical" evidence="1">
    <location>
        <begin position="203"/>
        <end position="221"/>
    </location>
</feature>
<dbReference type="InterPro" id="IPR016833">
    <property type="entry name" value="Put_Na-Bile_cotransptr"/>
</dbReference>
<dbReference type="PANTHER" id="PTHR18640">
    <property type="entry name" value="SOLUTE CARRIER FAMILY 10 MEMBER 7"/>
    <property type="match status" value="1"/>
</dbReference>
<keyword evidence="3" id="KW-1185">Reference proteome</keyword>
<dbReference type="RefSeq" id="WP_308986727.1">
    <property type="nucleotide sequence ID" value="NZ_JARXIC010000060.1"/>
</dbReference>
<feature type="transmembrane region" description="Helical" evidence="1">
    <location>
        <begin position="162"/>
        <end position="182"/>
    </location>
</feature>
<reference evidence="2 3" key="1">
    <citation type="submission" date="2023-04" db="EMBL/GenBank/DDBJ databases">
        <title>A novel bacteria isolated from coastal sediment.</title>
        <authorList>
            <person name="Liu X.-J."/>
            <person name="Du Z.-J."/>
        </authorList>
    </citation>
    <scope>NUCLEOTIDE SEQUENCE [LARGE SCALE GENOMIC DNA]</scope>
    <source>
        <strain evidence="2 3">SDUM461004</strain>
    </source>
</reference>
<gene>
    <name evidence="2" type="ORF">QEH59_17785</name>
</gene>
<dbReference type="PANTHER" id="PTHR18640:SF5">
    <property type="entry name" value="SODIUM_BILE ACID COTRANSPORTER 7"/>
    <property type="match status" value="1"/>
</dbReference>
<evidence type="ECO:0000313" key="2">
    <source>
        <dbReference type="EMBL" id="MDQ8196291.1"/>
    </source>
</evidence>
<keyword evidence="1" id="KW-1133">Transmembrane helix</keyword>
<sequence>MQKHLKKHAFTLWLLLGVGLAILFPEPGAKGGLLHPEITTKLGVSLIFLLQGLSLPTSELTRGYKPKRLHAFVLSWNYLVFPLVIGLLLLPLSLILPAELRLGFWLLSILPTTVSSAVVFSTVSGGNTSNAIFATVFSNLVSVLLVPTVAVTYLAAETEANISLIPLFSKLFTLIILPLIIGQIARKALPAVAASICKKTKPWSNWIIIFIVHCAFAQSVHSGFLDQLSGSSILSVVGSTVFILLLCSQLVWWTAAWIHPTREQRITAFYCASQKSLATGLPLATSILAAAPGVVDTAAVLIPLMCYHPAQLVLAGFISGKFAQLPEAPAHSGTK</sequence>
<dbReference type="Proteomes" id="UP001243717">
    <property type="component" value="Unassembled WGS sequence"/>
</dbReference>
<evidence type="ECO:0000256" key="1">
    <source>
        <dbReference type="SAM" id="Phobius"/>
    </source>
</evidence>